<dbReference type="Gramene" id="Kaladp0062s0023.1.v1.1">
    <property type="protein sequence ID" value="Kaladp0062s0023.1.v1.1"/>
    <property type="gene ID" value="Kaladp0062s0023.v1.1"/>
</dbReference>
<dbReference type="InterPro" id="IPR014729">
    <property type="entry name" value="Rossmann-like_a/b/a_fold"/>
</dbReference>
<accession>A0A7N1A052</accession>
<dbReference type="SUPFAM" id="SSF52402">
    <property type="entry name" value="Adenine nucleotide alpha hydrolases-like"/>
    <property type="match status" value="1"/>
</dbReference>
<sequence length="158" mass="17281">MGDEKKKRVMVAIDESVYSHHALRWALQNLDSLQDGKAKVYILTVLPVADIGYIYASTPANTAPELIQSVQENQRKAAGLLLEKAKNICTEYGIDAETISEPGDPKEVICEAAEKYDVQLLVVGSHGRNALKRAFLGSVSNYCVHNANCPVLVVKKPT</sequence>
<dbReference type="CDD" id="cd23659">
    <property type="entry name" value="USP_At3g01520-like"/>
    <property type="match status" value="1"/>
</dbReference>
<evidence type="ECO:0000259" key="1">
    <source>
        <dbReference type="Pfam" id="PF00582"/>
    </source>
</evidence>
<feature type="domain" description="UspA" evidence="1">
    <location>
        <begin position="7"/>
        <end position="155"/>
    </location>
</feature>
<proteinExistence type="predicted"/>
<dbReference type="AlphaFoldDB" id="A0A7N1A052"/>
<dbReference type="PANTHER" id="PTHR31964">
    <property type="entry name" value="ADENINE NUCLEOTIDE ALPHA HYDROLASES-LIKE SUPERFAMILY PROTEIN"/>
    <property type="match status" value="1"/>
</dbReference>
<dbReference type="Gene3D" id="3.40.50.620">
    <property type="entry name" value="HUPs"/>
    <property type="match status" value="1"/>
</dbReference>
<dbReference type="Proteomes" id="UP000594263">
    <property type="component" value="Unplaced"/>
</dbReference>
<dbReference type="EnsemblPlants" id="Kaladp0062s0023.1.v1.1">
    <property type="protein sequence ID" value="Kaladp0062s0023.1.v1.1"/>
    <property type="gene ID" value="Kaladp0062s0023.v1.1"/>
</dbReference>
<dbReference type="InterPro" id="IPR006016">
    <property type="entry name" value="UspA"/>
</dbReference>
<keyword evidence="3" id="KW-1185">Reference proteome</keyword>
<dbReference type="OMA" id="CVHNANC"/>
<evidence type="ECO:0000313" key="2">
    <source>
        <dbReference type="EnsemblPlants" id="Kaladp0062s0023.1.v1.1"/>
    </source>
</evidence>
<protein>
    <recommendedName>
        <fullName evidence="1">UspA domain-containing protein</fullName>
    </recommendedName>
</protein>
<dbReference type="PANTHER" id="PTHR31964:SF113">
    <property type="entry name" value="USPA DOMAIN-CONTAINING PROTEIN"/>
    <property type="match status" value="1"/>
</dbReference>
<dbReference type="Pfam" id="PF00582">
    <property type="entry name" value="Usp"/>
    <property type="match status" value="1"/>
</dbReference>
<evidence type="ECO:0000313" key="3">
    <source>
        <dbReference type="Proteomes" id="UP000594263"/>
    </source>
</evidence>
<name>A0A7N1A052_KALFE</name>
<dbReference type="PRINTS" id="PR01438">
    <property type="entry name" value="UNVRSLSTRESS"/>
</dbReference>
<dbReference type="InterPro" id="IPR006015">
    <property type="entry name" value="Universal_stress_UspA"/>
</dbReference>
<reference evidence="2" key="1">
    <citation type="submission" date="2021-01" db="UniProtKB">
        <authorList>
            <consortium name="EnsemblPlants"/>
        </authorList>
    </citation>
    <scope>IDENTIFICATION</scope>
</reference>
<organism evidence="2 3">
    <name type="scientific">Kalanchoe fedtschenkoi</name>
    <name type="common">Lavender scallops</name>
    <name type="synonym">South American air plant</name>
    <dbReference type="NCBI Taxonomy" id="63787"/>
    <lineage>
        <taxon>Eukaryota</taxon>
        <taxon>Viridiplantae</taxon>
        <taxon>Streptophyta</taxon>
        <taxon>Embryophyta</taxon>
        <taxon>Tracheophyta</taxon>
        <taxon>Spermatophyta</taxon>
        <taxon>Magnoliopsida</taxon>
        <taxon>eudicotyledons</taxon>
        <taxon>Gunneridae</taxon>
        <taxon>Pentapetalae</taxon>
        <taxon>Saxifragales</taxon>
        <taxon>Crassulaceae</taxon>
        <taxon>Kalanchoe</taxon>
    </lineage>
</organism>